<reference evidence="4" key="1">
    <citation type="submission" date="2011-12" db="EMBL/GenBank/DDBJ databases">
        <title>Complete sequence of Methanoregula formicicum SMSP.</title>
        <authorList>
            <person name="Lucas S."/>
            <person name="Han J."/>
            <person name="Lapidus A."/>
            <person name="Cheng J.-F."/>
            <person name="Goodwin L."/>
            <person name="Pitluck S."/>
            <person name="Peters L."/>
            <person name="Ovchinnikova G."/>
            <person name="Teshima H."/>
            <person name="Detter J.C."/>
            <person name="Han C."/>
            <person name="Tapia R."/>
            <person name="Land M."/>
            <person name="Hauser L."/>
            <person name="Kyrpides N."/>
            <person name="Ivanova N."/>
            <person name="Pagani I."/>
            <person name="Imachi H."/>
            <person name="Tamaki H."/>
            <person name="Sekiguchi Y."/>
            <person name="Kamagata Y."/>
            <person name="Cadillo-Quiroz H."/>
            <person name="Zinder S."/>
            <person name="Liu W.-T."/>
            <person name="Woyke T."/>
        </authorList>
    </citation>
    <scope>NUCLEOTIDE SEQUENCE [LARGE SCALE GENOMIC DNA]</scope>
    <source>
        <strain evidence="4">DSM 22288 / NBRC 105244 / SMSP</strain>
    </source>
</reference>
<dbReference type="STRING" id="593750.Metfor_1438"/>
<keyword evidence="1" id="KW-1133">Transmembrane helix</keyword>
<organism evidence="3 4">
    <name type="scientific">Methanoregula formicica (strain DSM 22288 / NBRC 105244 / SMSP)</name>
    <dbReference type="NCBI Taxonomy" id="593750"/>
    <lineage>
        <taxon>Archaea</taxon>
        <taxon>Methanobacteriati</taxon>
        <taxon>Methanobacteriota</taxon>
        <taxon>Stenosarchaea group</taxon>
        <taxon>Methanomicrobia</taxon>
        <taxon>Methanomicrobiales</taxon>
        <taxon>Methanoregulaceae</taxon>
        <taxon>Methanoregula</taxon>
    </lineage>
</organism>
<dbReference type="InterPro" id="IPR025646">
    <property type="entry name" value="DUF4350"/>
</dbReference>
<accession>L0HGL7</accession>
<feature type="domain" description="DUF4350" evidence="2">
    <location>
        <begin position="35"/>
        <end position="236"/>
    </location>
</feature>
<evidence type="ECO:0000313" key="3">
    <source>
        <dbReference type="EMBL" id="AGB02473.1"/>
    </source>
</evidence>
<feature type="transmembrane region" description="Helical" evidence="1">
    <location>
        <begin position="6"/>
        <end position="25"/>
    </location>
</feature>
<dbReference type="KEGG" id="mfo:Metfor_1438"/>
<dbReference type="GeneID" id="14307827"/>
<evidence type="ECO:0000259" key="2">
    <source>
        <dbReference type="Pfam" id="PF14258"/>
    </source>
</evidence>
<dbReference type="Pfam" id="PF14258">
    <property type="entry name" value="DUF4350"/>
    <property type="match status" value="1"/>
</dbReference>
<dbReference type="eggNOG" id="arCOG01314">
    <property type="taxonomic scope" value="Archaea"/>
</dbReference>
<proteinExistence type="predicted"/>
<reference evidence="3 4" key="2">
    <citation type="journal article" date="2014" name="Genome Announc.">
        <title>Complete Genome Sequence of Methanoregula formicica SMSPT, a Mesophilic Hydrogenotrophic Methanogen Isolated from a Methanogenic Upflow Anaerobic Sludge Blanket Reactor.</title>
        <authorList>
            <person name="Yamamoto K."/>
            <person name="Tamaki H."/>
            <person name="Cadillo-Quiroz H."/>
            <person name="Imachi H."/>
            <person name="Kyrpides N."/>
            <person name="Woyke T."/>
            <person name="Goodwin L."/>
            <person name="Zinder S.H."/>
            <person name="Kamagata Y."/>
            <person name="Liu W.T."/>
        </authorList>
    </citation>
    <scope>NUCLEOTIDE SEQUENCE [LARGE SCALE GENOMIC DNA]</scope>
    <source>
        <strain evidence="4">DSM 22288 / NBRC 105244 / SMSP</strain>
    </source>
</reference>
<gene>
    <name evidence="3" type="ordered locus">Metfor_1438</name>
</gene>
<dbReference type="OrthoDB" id="372296at2157"/>
<keyword evidence="1" id="KW-0812">Transmembrane</keyword>
<name>L0HGL7_METFS</name>
<keyword evidence="4" id="KW-1185">Reference proteome</keyword>
<dbReference type="RefSeq" id="WP_015285436.1">
    <property type="nucleotide sequence ID" value="NC_019943.1"/>
</dbReference>
<dbReference type="AlphaFoldDB" id="L0HGL7"/>
<sequence length="294" mass="31952" precursor="true">MAIRYASWIAGGVFVAALVLLFLHLSANDMEFSRYNTGWNGTSAFFSDLGRDRTIEVFDPGVLDKQPGNATLLILAPHRSPTEREIAGYKAFLAGGHTIILADDFGAGNEILAGIGSRVTITPVNISSLDRQYADPYLIIAYRTQETGPFVMPSEITLNGAALLEGGSPLVLTSVMSWADRNANNRLNAGEEMGTLPVMVQESIGPGRLVVLSDPSIFVNTMYLQPENANNRALIDNLTTQDSFLLIDQMNSRTADAKGLSGILHVVRNTVIIEILIFCLLILGIAWAWRKKAV</sequence>
<evidence type="ECO:0000313" key="4">
    <source>
        <dbReference type="Proteomes" id="UP000010824"/>
    </source>
</evidence>
<feature type="transmembrane region" description="Helical" evidence="1">
    <location>
        <begin position="271"/>
        <end position="289"/>
    </location>
</feature>
<keyword evidence="1" id="KW-0472">Membrane</keyword>
<dbReference type="Proteomes" id="UP000010824">
    <property type="component" value="Chromosome"/>
</dbReference>
<dbReference type="InParanoid" id="L0HGL7"/>
<dbReference type="HOGENOM" id="CLU_060688_0_0_2"/>
<protein>
    <recommendedName>
        <fullName evidence="2">DUF4350 domain-containing protein</fullName>
    </recommendedName>
</protein>
<evidence type="ECO:0000256" key="1">
    <source>
        <dbReference type="SAM" id="Phobius"/>
    </source>
</evidence>
<dbReference type="EMBL" id="CP003167">
    <property type="protein sequence ID" value="AGB02473.1"/>
    <property type="molecule type" value="Genomic_DNA"/>
</dbReference>